<dbReference type="InterPro" id="IPR023267">
    <property type="entry name" value="RCMT"/>
</dbReference>
<evidence type="ECO:0000259" key="6">
    <source>
        <dbReference type="PROSITE" id="PS51686"/>
    </source>
</evidence>
<feature type="binding site" evidence="5">
    <location>
        <position position="289"/>
    </location>
    <ligand>
        <name>S-adenosyl-L-methionine</name>
        <dbReference type="ChEBI" id="CHEBI:59789"/>
    </ligand>
</feature>
<proteinExistence type="inferred from homology"/>
<keyword evidence="8" id="KW-1185">Reference proteome</keyword>
<dbReference type="Proteomes" id="UP001501410">
    <property type="component" value="Unassembled WGS sequence"/>
</dbReference>
<evidence type="ECO:0000256" key="4">
    <source>
        <dbReference type="ARBA" id="ARBA00022884"/>
    </source>
</evidence>
<dbReference type="Pfam" id="PF01189">
    <property type="entry name" value="Methyltr_RsmB-F"/>
    <property type="match status" value="1"/>
</dbReference>
<comment type="caution">
    <text evidence="7">The sequence shown here is derived from an EMBL/GenBank/DDBJ whole genome shotgun (WGS) entry which is preliminary data.</text>
</comment>
<gene>
    <name evidence="7" type="ORF">GCM10023092_06440</name>
</gene>
<dbReference type="PANTHER" id="PTHR22807">
    <property type="entry name" value="NOP2 YEAST -RELATED NOL1/NOP2/FMU SUN DOMAIN-CONTAINING"/>
    <property type="match status" value="1"/>
</dbReference>
<feature type="binding site" evidence="5">
    <location>
        <position position="270"/>
    </location>
    <ligand>
        <name>S-adenosyl-L-methionine</name>
        <dbReference type="ChEBI" id="CHEBI:59789"/>
    </ligand>
</feature>
<dbReference type="PRINTS" id="PR02008">
    <property type="entry name" value="RCMTFAMILY"/>
</dbReference>
<evidence type="ECO:0000256" key="1">
    <source>
        <dbReference type="ARBA" id="ARBA00022603"/>
    </source>
</evidence>
<evidence type="ECO:0000256" key="3">
    <source>
        <dbReference type="ARBA" id="ARBA00022691"/>
    </source>
</evidence>
<accession>A0ABP8MKY3</accession>
<evidence type="ECO:0000256" key="2">
    <source>
        <dbReference type="ARBA" id="ARBA00022679"/>
    </source>
</evidence>
<comment type="caution">
    <text evidence="5">Lacks conserved residue(s) required for the propagation of feature annotation.</text>
</comment>
<organism evidence="7 8">
    <name type="scientific">Rurimicrobium arvi</name>
    <dbReference type="NCBI Taxonomy" id="2049916"/>
    <lineage>
        <taxon>Bacteria</taxon>
        <taxon>Pseudomonadati</taxon>
        <taxon>Bacteroidota</taxon>
        <taxon>Chitinophagia</taxon>
        <taxon>Chitinophagales</taxon>
        <taxon>Chitinophagaceae</taxon>
        <taxon>Rurimicrobium</taxon>
    </lineage>
</organism>
<dbReference type="SUPFAM" id="SSF53335">
    <property type="entry name" value="S-adenosyl-L-methionine-dependent methyltransferases"/>
    <property type="match status" value="1"/>
</dbReference>
<protein>
    <recommendedName>
        <fullName evidence="6">SAM-dependent MTase RsmB/NOP-type domain-containing protein</fullName>
    </recommendedName>
</protein>
<dbReference type="InterPro" id="IPR001678">
    <property type="entry name" value="MeTrfase_RsmB-F_NOP2_dom"/>
</dbReference>
<keyword evidence="2 5" id="KW-0808">Transferase</keyword>
<dbReference type="EMBL" id="BAABEZ010000004">
    <property type="protein sequence ID" value="GAA4450497.1"/>
    <property type="molecule type" value="Genomic_DNA"/>
</dbReference>
<evidence type="ECO:0000313" key="7">
    <source>
        <dbReference type="EMBL" id="GAA4450497.1"/>
    </source>
</evidence>
<sequence length="390" mass="43680">MRALQKNIEFIAEQYKGDVPLTHFLKAYFKAHPVLGSRDRKIIADAVYSYYRCALFLDDTLTLWEQVLVSLTLAENGNPHTLKLLPEALQQLQSADTDNKTEALLQMGYLSAGNIKRLEASPSLSDGITASEWHRSLWQKPRVFFSVTKGKEQKVITLLKQAEIVFLEEGNNCFSCNANTAIEKILAPGDYRVQDFSSQNTAAYFALSPGCSVWDCCSGAGGKSLLASDSEPSIRLTVSDIRSSILHNLKERFRLYKKTLPEQLLLSAADAAALETTLGNRTFDQIIADVPCTGSGTWARTPEQFYFFDTAQIRAFSERQKQILNNISRYVKPGGHITYITCSVFRDENESVLASFLENNNRYELLQSGILNGISRKADNMFASLIRRKA</sequence>
<keyword evidence="3 5" id="KW-0949">S-adenosyl-L-methionine</keyword>
<dbReference type="InterPro" id="IPR029063">
    <property type="entry name" value="SAM-dependent_MTases_sf"/>
</dbReference>
<dbReference type="Gene3D" id="3.40.50.150">
    <property type="entry name" value="Vaccinia Virus protein VP39"/>
    <property type="match status" value="1"/>
</dbReference>
<comment type="similarity">
    <text evidence="5">Belongs to the class I-like SAM-binding methyltransferase superfamily. RsmB/NOP family.</text>
</comment>
<reference evidence="8" key="1">
    <citation type="journal article" date="2019" name="Int. J. Syst. Evol. Microbiol.">
        <title>The Global Catalogue of Microorganisms (GCM) 10K type strain sequencing project: providing services to taxonomists for standard genome sequencing and annotation.</title>
        <authorList>
            <consortium name="The Broad Institute Genomics Platform"/>
            <consortium name="The Broad Institute Genome Sequencing Center for Infectious Disease"/>
            <person name="Wu L."/>
            <person name="Ma J."/>
        </authorList>
    </citation>
    <scope>NUCLEOTIDE SEQUENCE [LARGE SCALE GENOMIC DNA]</scope>
    <source>
        <strain evidence="8">JCM 31921</strain>
    </source>
</reference>
<keyword evidence="1 5" id="KW-0489">Methyltransferase</keyword>
<feature type="domain" description="SAM-dependent MTase RsmB/NOP-type" evidence="6">
    <location>
        <begin position="114"/>
        <end position="390"/>
    </location>
</feature>
<keyword evidence="4 5" id="KW-0694">RNA-binding</keyword>
<dbReference type="PANTHER" id="PTHR22807:SF53">
    <property type="entry name" value="RIBOSOMAL RNA SMALL SUBUNIT METHYLTRANSFERASE B-RELATED"/>
    <property type="match status" value="1"/>
</dbReference>
<feature type="binding site" evidence="5">
    <location>
        <position position="240"/>
    </location>
    <ligand>
        <name>S-adenosyl-L-methionine</name>
        <dbReference type="ChEBI" id="CHEBI:59789"/>
    </ligand>
</feature>
<evidence type="ECO:0000256" key="5">
    <source>
        <dbReference type="PROSITE-ProRule" id="PRU01023"/>
    </source>
</evidence>
<name>A0ABP8MKY3_9BACT</name>
<evidence type="ECO:0000313" key="8">
    <source>
        <dbReference type="Proteomes" id="UP001501410"/>
    </source>
</evidence>
<dbReference type="InterPro" id="IPR049560">
    <property type="entry name" value="MeTrfase_RsmB-F_NOP2_cat"/>
</dbReference>
<dbReference type="PROSITE" id="PS51686">
    <property type="entry name" value="SAM_MT_RSMB_NOP"/>
    <property type="match status" value="1"/>
</dbReference>
<feature type="active site" description="Nucleophile" evidence="5">
    <location>
        <position position="342"/>
    </location>
</feature>